<dbReference type="InterPro" id="IPR045357">
    <property type="entry name" value="Aminopeptidase_N-like_N"/>
</dbReference>
<feature type="binding site" evidence="9">
    <location>
        <position position="307"/>
    </location>
    <ligand>
        <name>Zn(2+)</name>
        <dbReference type="ChEBI" id="CHEBI:29105"/>
        <note>catalytic</note>
    </ligand>
</feature>
<comment type="cofactor">
    <cofactor evidence="9">
        <name>Zn(2+)</name>
        <dbReference type="ChEBI" id="CHEBI:29105"/>
    </cofactor>
    <text evidence="9">Binds 1 zinc ion per subunit.</text>
</comment>
<dbReference type="Gene3D" id="1.10.390.10">
    <property type="entry name" value="Neutral Protease Domain 2"/>
    <property type="match status" value="1"/>
</dbReference>
<comment type="similarity">
    <text evidence="1">Belongs to the peptidase M1 family.</text>
</comment>
<dbReference type="InterPro" id="IPR034016">
    <property type="entry name" value="M1_APN-typ"/>
</dbReference>
<evidence type="ECO:0000256" key="8">
    <source>
        <dbReference type="PIRSR" id="PIRSR634016-1"/>
    </source>
</evidence>
<dbReference type="PANTHER" id="PTHR11533:SF174">
    <property type="entry name" value="PUROMYCIN-SENSITIVE AMINOPEPTIDASE-RELATED"/>
    <property type="match status" value="1"/>
</dbReference>
<evidence type="ECO:0000259" key="12">
    <source>
        <dbReference type="Pfam" id="PF17900"/>
    </source>
</evidence>
<dbReference type="CDD" id="cd09601">
    <property type="entry name" value="M1_APN-Q_like"/>
    <property type="match status" value="1"/>
</dbReference>
<dbReference type="InterPro" id="IPR027268">
    <property type="entry name" value="Peptidase_M4/M1_CTD_sf"/>
</dbReference>
<feature type="active site" description="Proton acceptor" evidence="8">
    <location>
        <position position="308"/>
    </location>
</feature>
<dbReference type="InterPro" id="IPR050344">
    <property type="entry name" value="Peptidase_M1_aminopeptidases"/>
</dbReference>
<reference evidence="13" key="1">
    <citation type="submission" date="2018-11" db="EMBL/GenBank/DDBJ databases">
        <title>Henneguya salminicola genome and transcriptome.</title>
        <authorList>
            <person name="Yahalomi D."/>
            <person name="Atkinson S.D."/>
            <person name="Neuhof M."/>
            <person name="Chang E.S."/>
            <person name="Philippe H."/>
            <person name="Cartwright P."/>
            <person name="Bartholomew J.L."/>
            <person name="Huchon D."/>
        </authorList>
    </citation>
    <scope>NUCLEOTIDE SEQUENCE</scope>
    <source>
        <strain evidence="13">Hz1</strain>
        <tissue evidence="13">Whole</tissue>
    </source>
</reference>
<feature type="domain" description="Peptidase M1 membrane alanine aminopeptidase" evidence="11">
    <location>
        <begin position="236"/>
        <end position="433"/>
    </location>
</feature>
<keyword evidence="7" id="KW-0482">Metalloprotease</keyword>
<evidence type="ECO:0000256" key="6">
    <source>
        <dbReference type="ARBA" id="ARBA00022833"/>
    </source>
</evidence>
<dbReference type="Pfam" id="PF01433">
    <property type="entry name" value="Peptidase_M1"/>
    <property type="match status" value="1"/>
</dbReference>
<dbReference type="GO" id="GO:0005737">
    <property type="term" value="C:cytoplasm"/>
    <property type="evidence" value="ECO:0007669"/>
    <property type="project" value="TreeGrafter"/>
</dbReference>
<keyword evidence="2 13" id="KW-0031">Aminopeptidase</keyword>
<sequence>MPCKSDTTCFRLPENVAPKHYDLEIKPDISNSSFCGSVKILINIKSETDKIYFHTSDLKIENAHIIKNSIKIAPLSVEFQPKQNSCCLLFESKLDAQTVQLNISFSGKLEENMKGFYLTKYYDDYKHLHNCLATHFEPNDACRAFPCFDEPSFKATFKLTVIFEANKTVLSNTPLQSIMPVGDGLTAYTFDVTPIMSTYLVAYVMGDFDCLTTYTKSGIKFGVYMPIHKVHTGIHALKIGQNFLEFYNNYFKIPYPLKKMDVIALPDISIGAMENWGLVTFREDLLLVDPEKSSKSTIKFVNLVMAHEFAHQWFGNLVTMKWWTDLWLNEGFANWIEYLSVDQCCPHLNIWKSFTSSNYCRALELDSLSHSHPIEVEIHDPSELDEIFDDITYCKGASIIHMMVNYIGQPDFLAGLQQYFHQHMYSNVTTGRIISYNIS</sequence>
<name>A0A6G3MDL5_HENSL</name>
<dbReference type="GO" id="GO:0042277">
    <property type="term" value="F:peptide binding"/>
    <property type="evidence" value="ECO:0007669"/>
    <property type="project" value="TreeGrafter"/>
</dbReference>
<keyword evidence="5" id="KW-0378">Hydrolase</keyword>
<evidence type="ECO:0000256" key="4">
    <source>
        <dbReference type="ARBA" id="ARBA00022723"/>
    </source>
</evidence>
<evidence type="ECO:0000256" key="3">
    <source>
        <dbReference type="ARBA" id="ARBA00022670"/>
    </source>
</evidence>
<dbReference type="InterPro" id="IPR042097">
    <property type="entry name" value="Aminopeptidase_N-like_N_sf"/>
</dbReference>
<dbReference type="PRINTS" id="PR00756">
    <property type="entry name" value="ALADIPTASE"/>
</dbReference>
<dbReference type="FunFam" id="2.60.40.1730:FF:000013">
    <property type="entry name" value="Aminopeptidase"/>
    <property type="match status" value="1"/>
</dbReference>
<dbReference type="GO" id="GO:0008270">
    <property type="term" value="F:zinc ion binding"/>
    <property type="evidence" value="ECO:0007669"/>
    <property type="project" value="InterPro"/>
</dbReference>
<dbReference type="Pfam" id="PF17900">
    <property type="entry name" value="Peptidase_M1_N"/>
    <property type="match status" value="1"/>
</dbReference>
<dbReference type="GO" id="GO:0043171">
    <property type="term" value="P:peptide catabolic process"/>
    <property type="evidence" value="ECO:0007669"/>
    <property type="project" value="TreeGrafter"/>
</dbReference>
<evidence type="ECO:0000313" key="13">
    <source>
        <dbReference type="EMBL" id="NDJ92107.1"/>
    </source>
</evidence>
<dbReference type="EMBL" id="GHBP01000059">
    <property type="protein sequence ID" value="NDJ92107.1"/>
    <property type="molecule type" value="Transcribed_RNA"/>
</dbReference>
<evidence type="ECO:0000256" key="10">
    <source>
        <dbReference type="PIRSR" id="PIRSR634016-4"/>
    </source>
</evidence>
<dbReference type="GO" id="GO:0006508">
    <property type="term" value="P:proteolysis"/>
    <property type="evidence" value="ECO:0007669"/>
    <property type="project" value="UniProtKB-KW"/>
</dbReference>
<dbReference type="SUPFAM" id="SSF55486">
    <property type="entry name" value="Metalloproteases ('zincins'), catalytic domain"/>
    <property type="match status" value="1"/>
</dbReference>
<dbReference type="AlphaFoldDB" id="A0A6G3MDL5"/>
<dbReference type="GO" id="GO:0070006">
    <property type="term" value="F:metalloaminopeptidase activity"/>
    <property type="evidence" value="ECO:0007669"/>
    <property type="project" value="TreeGrafter"/>
</dbReference>
<evidence type="ECO:0000256" key="9">
    <source>
        <dbReference type="PIRSR" id="PIRSR634016-3"/>
    </source>
</evidence>
<organism evidence="13">
    <name type="scientific">Henneguya salminicola</name>
    <name type="common">Myxosporean</name>
    <dbReference type="NCBI Taxonomy" id="69463"/>
    <lineage>
        <taxon>Eukaryota</taxon>
        <taxon>Metazoa</taxon>
        <taxon>Cnidaria</taxon>
        <taxon>Myxozoa</taxon>
        <taxon>Myxosporea</taxon>
        <taxon>Bivalvulida</taxon>
        <taxon>Platysporina</taxon>
        <taxon>Myxobolidae</taxon>
        <taxon>Henneguya</taxon>
    </lineage>
</organism>
<keyword evidence="3" id="KW-0645">Protease</keyword>
<keyword evidence="6 9" id="KW-0862">Zinc</keyword>
<dbReference type="FunFam" id="1.10.390.10:FF:000006">
    <property type="entry name" value="Puromycin-sensitive aminopeptidase"/>
    <property type="match status" value="1"/>
</dbReference>
<dbReference type="InterPro" id="IPR014782">
    <property type="entry name" value="Peptidase_M1_dom"/>
</dbReference>
<dbReference type="PANTHER" id="PTHR11533">
    <property type="entry name" value="PROTEASE M1 ZINC METALLOPROTEASE"/>
    <property type="match status" value="1"/>
</dbReference>
<evidence type="ECO:0000256" key="1">
    <source>
        <dbReference type="ARBA" id="ARBA00010136"/>
    </source>
</evidence>
<feature type="site" description="Transition state stabilizer" evidence="10">
    <location>
        <position position="393"/>
    </location>
</feature>
<evidence type="ECO:0000259" key="11">
    <source>
        <dbReference type="Pfam" id="PF01433"/>
    </source>
</evidence>
<evidence type="ECO:0000256" key="5">
    <source>
        <dbReference type="ARBA" id="ARBA00022801"/>
    </source>
</evidence>
<keyword evidence="4 9" id="KW-0479">Metal-binding</keyword>
<dbReference type="Gene3D" id="2.60.40.1730">
    <property type="entry name" value="tricorn interacting facor f3 domain"/>
    <property type="match status" value="1"/>
</dbReference>
<accession>A0A6G3MDL5</accession>
<proteinExistence type="inferred from homology"/>
<feature type="binding site" evidence="9">
    <location>
        <position position="311"/>
    </location>
    <ligand>
        <name>Zn(2+)</name>
        <dbReference type="ChEBI" id="CHEBI:29105"/>
        <note>catalytic</note>
    </ligand>
</feature>
<dbReference type="InterPro" id="IPR001930">
    <property type="entry name" value="Peptidase_M1"/>
</dbReference>
<dbReference type="SUPFAM" id="SSF63737">
    <property type="entry name" value="Leukotriene A4 hydrolase N-terminal domain"/>
    <property type="match status" value="1"/>
</dbReference>
<feature type="binding site" evidence="9">
    <location>
        <position position="330"/>
    </location>
    <ligand>
        <name>Zn(2+)</name>
        <dbReference type="ChEBI" id="CHEBI:29105"/>
        <note>catalytic</note>
    </ligand>
</feature>
<feature type="domain" description="Aminopeptidase N-like N-terminal" evidence="12">
    <location>
        <begin position="18"/>
        <end position="200"/>
    </location>
</feature>
<evidence type="ECO:0000256" key="2">
    <source>
        <dbReference type="ARBA" id="ARBA00022438"/>
    </source>
</evidence>
<protein>
    <submittedName>
        <fullName evidence="13">Puromycin-sensitive aminopeptidase (Trinotate prediction)</fullName>
    </submittedName>
</protein>
<dbReference type="GO" id="GO:0016020">
    <property type="term" value="C:membrane"/>
    <property type="evidence" value="ECO:0007669"/>
    <property type="project" value="TreeGrafter"/>
</dbReference>
<dbReference type="GO" id="GO:0005615">
    <property type="term" value="C:extracellular space"/>
    <property type="evidence" value="ECO:0007669"/>
    <property type="project" value="TreeGrafter"/>
</dbReference>
<evidence type="ECO:0000256" key="7">
    <source>
        <dbReference type="ARBA" id="ARBA00023049"/>
    </source>
</evidence>